<comment type="caution">
    <text evidence="2">The sequence shown here is derived from an EMBL/GenBank/DDBJ whole genome shotgun (WGS) entry which is preliminary data.</text>
</comment>
<dbReference type="CDD" id="cd02440">
    <property type="entry name" value="AdoMet_MTases"/>
    <property type="match status" value="1"/>
</dbReference>
<keyword evidence="3" id="KW-1185">Reference proteome</keyword>
<dbReference type="EMBL" id="VJMJ01000054">
    <property type="protein sequence ID" value="KAF0740131.1"/>
    <property type="molecule type" value="Genomic_DNA"/>
</dbReference>
<protein>
    <recommendedName>
        <fullName evidence="1">Methyltransferase type 11 domain-containing protein</fullName>
    </recommendedName>
</protein>
<dbReference type="InterPro" id="IPR013216">
    <property type="entry name" value="Methyltransf_11"/>
</dbReference>
<dbReference type="Gene3D" id="3.40.50.150">
    <property type="entry name" value="Vaccinia Virus protein VP39"/>
    <property type="match status" value="1"/>
</dbReference>
<dbReference type="InterPro" id="IPR029063">
    <property type="entry name" value="SAM-dependent_MTases_sf"/>
</dbReference>
<evidence type="ECO:0000259" key="1">
    <source>
        <dbReference type="Pfam" id="PF08241"/>
    </source>
</evidence>
<accession>A0A6G0XIM1</accession>
<dbReference type="Pfam" id="PF08241">
    <property type="entry name" value="Methyltransf_11"/>
    <property type="match status" value="1"/>
</dbReference>
<name>A0A6G0XIM1_9STRA</name>
<feature type="domain" description="Methyltransferase type 11" evidence="1">
    <location>
        <begin position="60"/>
        <end position="156"/>
    </location>
</feature>
<dbReference type="PANTHER" id="PTHR43591">
    <property type="entry name" value="METHYLTRANSFERASE"/>
    <property type="match status" value="1"/>
</dbReference>
<gene>
    <name evidence="2" type="ORF">Ae201684_004369</name>
</gene>
<dbReference type="AlphaFoldDB" id="A0A6G0XIM1"/>
<reference evidence="2 3" key="1">
    <citation type="submission" date="2019-07" db="EMBL/GenBank/DDBJ databases">
        <title>Genomics analysis of Aphanomyces spp. identifies a new class of oomycete effector associated with host adaptation.</title>
        <authorList>
            <person name="Gaulin E."/>
        </authorList>
    </citation>
    <scope>NUCLEOTIDE SEQUENCE [LARGE SCALE GENOMIC DNA]</scope>
    <source>
        <strain evidence="2 3">ATCC 201684</strain>
    </source>
</reference>
<sequence>MVDPPTETMDVLYAKWNAPFAAVFTETANKSVTIQAASELHRHMELDSATSVLEVASGAGIGSLDILKYLESSTAPSKSFRITDFSPAMIELAKQNVNPAKYEFPVDIELANGQDLVNVTDGSVDRYIASFVLQMAPDPEAMLQEAYRVLEVGGIAGFVIWGRPEESGWFTILHNIEPDAVTNWNNFYMGQDIPKLRETFKRIGFSSVLAWTKLCVAEKWSAARHADYVASRNPKQDKDAEAAFYAKVLQASQEWLDSGKPIGLETYLILAKK</sequence>
<dbReference type="PANTHER" id="PTHR43591:SF24">
    <property type="entry name" value="2-METHOXY-6-POLYPRENYL-1,4-BENZOQUINOL METHYLASE, MITOCHONDRIAL"/>
    <property type="match status" value="1"/>
</dbReference>
<evidence type="ECO:0000313" key="2">
    <source>
        <dbReference type="EMBL" id="KAF0740131.1"/>
    </source>
</evidence>
<evidence type="ECO:0000313" key="3">
    <source>
        <dbReference type="Proteomes" id="UP000481153"/>
    </source>
</evidence>
<dbReference type="Proteomes" id="UP000481153">
    <property type="component" value="Unassembled WGS sequence"/>
</dbReference>
<dbReference type="SUPFAM" id="SSF53335">
    <property type="entry name" value="S-adenosyl-L-methionine-dependent methyltransferases"/>
    <property type="match status" value="1"/>
</dbReference>
<organism evidence="2 3">
    <name type="scientific">Aphanomyces euteiches</name>
    <dbReference type="NCBI Taxonomy" id="100861"/>
    <lineage>
        <taxon>Eukaryota</taxon>
        <taxon>Sar</taxon>
        <taxon>Stramenopiles</taxon>
        <taxon>Oomycota</taxon>
        <taxon>Saprolegniomycetes</taxon>
        <taxon>Saprolegniales</taxon>
        <taxon>Verrucalvaceae</taxon>
        <taxon>Aphanomyces</taxon>
    </lineage>
</organism>
<dbReference type="GO" id="GO:0008757">
    <property type="term" value="F:S-adenosylmethionine-dependent methyltransferase activity"/>
    <property type="evidence" value="ECO:0007669"/>
    <property type="project" value="InterPro"/>
</dbReference>
<proteinExistence type="predicted"/>
<dbReference type="VEuPathDB" id="FungiDB:AeMF1_003369"/>